<feature type="region of interest" description="Disordered" evidence="11">
    <location>
        <begin position="533"/>
        <end position="561"/>
    </location>
</feature>
<keyword evidence="10" id="KW-0862">Zinc</keyword>
<evidence type="ECO:0000313" key="13">
    <source>
        <dbReference type="EMBL" id="BEI93013.1"/>
    </source>
</evidence>
<dbReference type="GO" id="GO:0005737">
    <property type="term" value="C:cytoplasm"/>
    <property type="evidence" value="ECO:0007669"/>
    <property type="project" value="UniProtKB-SubCell"/>
</dbReference>
<feature type="region of interest" description="Disordered" evidence="11">
    <location>
        <begin position="481"/>
        <end position="513"/>
    </location>
</feature>
<dbReference type="PANTHER" id="PTHR31169:SF8">
    <property type="entry name" value="ZINC-FINGER DOMAIN OF MONOAMINE-OXIDASE A REPRESSOR R1 PROTEIN"/>
    <property type="match status" value="1"/>
</dbReference>
<evidence type="ECO:0000256" key="1">
    <source>
        <dbReference type="ARBA" id="ARBA00004123"/>
    </source>
</evidence>
<feature type="compositionally biased region" description="Basic and acidic residues" evidence="11">
    <location>
        <begin position="751"/>
        <end position="762"/>
    </location>
</feature>
<evidence type="ECO:0000256" key="10">
    <source>
        <dbReference type="PROSITE-ProRule" id="PRU00175"/>
    </source>
</evidence>
<dbReference type="Pfam" id="PF10497">
    <property type="entry name" value="zf-4CXXC_R1"/>
    <property type="match status" value="1"/>
</dbReference>
<dbReference type="InterPro" id="IPR001841">
    <property type="entry name" value="Znf_RING"/>
</dbReference>
<feature type="compositionally biased region" description="Basic residues" evidence="11">
    <location>
        <begin position="798"/>
        <end position="815"/>
    </location>
</feature>
<feature type="compositionally biased region" description="Low complexity" evidence="11">
    <location>
        <begin position="39"/>
        <end position="64"/>
    </location>
</feature>
<keyword evidence="7" id="KW-0805">Transcription regulation</keyword>
<organism evidence="13 14">
    <name type="scientific">Cutaneotrichosporon cavernicola</name>
    <dbReference type="NCBI Taxonomy" id="279322"/>
    <lineage>
        <taxon>Eukaryota</taxon>
        <taxon>Fungi</taxon>
        <taxon>Dikarya</taxon>
        <taxon>Basidiomycota</taxon>
        <taxon>Agaricomycotina</taxon>
        <taxon>Tremellomycetes</taxon>
        <taxon>Trichosporonales</taxon>
        <taxon>Trichosporonaceae</taxon>
        <taxon>Cutaneotrichosporon</taxon>
    </lineage>
</organism>
<feature type="domain" description="RING-type" evidence="12">
    <location>
        <begin position="257"/>
        <end position="307"/>
    </location>
</feature>
<keyword evidence="6" id="KW-0832">Ubl conjugation</keyword>
<dbReference type="CDD" id="cd19757">
    <property type="entry name" value="Bbox1"/>
    <property type="match status" value="1"/>
</dbReference>
<keyword evidence="14" id="KW-1185">Reference proteome</keyword>
<keyword evidence="10" id="KW-0479">Metal-binding</keyword>
<feature type="region of interest" description="Disordered" evidence="11">
    <location>
        <begin position="404"/>
        <end position="423"/>
    </location>
</feature>
<evidence type="ECO:0000256" key="11">
    <source>
        <dbReference type="SAM" id="MobiDB-lite"/>
    </source>
</evidence>
<keyword evidence="4" id="KW-1017">Isopeptide bond</keyword>
<feature type="compositionally biased region" description="Acidic residues" evidence="11">
    <location>
        <begin position="67"/>
        <end position="85"/>
    </location>
</feature>
<comment type="subcellular location">
    <subcellularLocation>
        <location evidence="2">Cytoplasm</location>
    </subcellularLocation>
    <subcellularLocation>
        <location evidence="1">Nucleus</location>
    </subcellularLocation>
</comment>
<evidence type="ECO:0000256" key="6">
    <source>
        <dbReference type="ARBA" id="ARBA00022843"/>
    </source>
</evidence>
<evidence type="ECO:0000256" key="4">
    <source>
        <dbReference type="ARBA" id="ARBA00022499"/>
    </source>
</evidence>
<protein>
    <recommendedName>
        <fullName evidence="12">RING-type domain-containing protein</fullName>
    </recommendedName>
</protein>
<dbReference type="RefSeq" id="XP_060458278.1">
    <property type="nucleotide sequence ID" value="XM_060601823.1"/>
</dbReference>
<keyword evidence="10" id="KW-0863">Zinc-finger</keyword>
<evidence type="ECO:0000256" key="5">
    <source>
        <dbReference type="ARBA" id="ARBA00022553"/>
    </source>
</evidence>
<accession>A0AA48L6X7</accession>
<evidence type="ECO:0000313" key="14">
    <source>
        <dbReference type="Proteomes" id="UP001233271"/>
    </source>
</evidence>
<feature type="compositionally biased region" description="Gly residues" evidence="11">
    <location>
        <begin position="413"/>
        <end position="423"/>
    </location>
</feature>
<keyword evidence="9" id="KW-0539">Nucleus</keyword>
<keyword evidence="3" id="KW-0963">Cytoplasm</keyword>
<dbReference type="GO" id="GO:0005634">
    <property type="term" value="C:nucleus"/>
    <property type="evidence" value="ECO:0007669"/>
    <property type="project" value="UniProtKB-SubCell"/>
</dbReference>
<sequence>MTAEGASSAEVSRRTSSRASTTSIPNRLPEGGPGPATEASRLARSASCSSHSGSASTDSFTSATERSDEEEEDDDDDDDEDDEEDHYERQRRQRMLENQSLLAELNVFRASISEPAPPPAPRAPRRSTKHVQRHDRYGYIVSLPPPGQRQVLAAIVVRTDRGTRAAIDAGEYVDCTAWAEGEERRWRFGNGEGVLEEGEAEVIGDVGPDFRWKTVEAVDMEQEREAATRAAMELGTPAPPPEPAVKKKYSELPEGTCHQCRRRSAKAKMRCRNVNPECRNLFCETCCKRYHYFAFDEEDRSFVCPVCLDKCNCKYHLEKLGLGHRAGSAFKAPGEGEELRPGETVQHYIERYIESKGREDPPFDRVRLVNEAEDVVAPPLTAEWEEWLEEQRCERLGIKRKRKNKSKSAKVLGGKGKGGKGRGGCKVLVAPGIEGETSESLDVGGKSNVKGKRRVLRPKPTGGKSIELVDEINAAAAANKRRKHNTDIVPATSTPLSNTPSQTPVLGIGSTSTSRGTSAPIFLRFRAPPRVREIDSDGDSVRGYSSDDSLESHSPSISGHPTTNDFLARLATAAAPALPIFPIAGMEGIQGMEVDSLQALEMGVNMTVDGSLPPVLDHLPPIPGSDIGPLHNEGPLPPVDLRPIPDSVNPLHMNAPGLGLNADVPIAADAQLIQLVAEPSCLRLTLAPAASVASPVAPHRRTRFAIPELSPPGHDPLPALYPAFPELGYAYSSYPMYSPYTFSSALRARRVRDQEREHERKQASGNGNGNGHGLNEEDEAPEPSRKRRPPPPAAHIVRMPKHLKGQIDRRKHSHA</sequence>
<dbReference type="PANTHER" id="PTHR31169">
    <property type="entry name" value="OS05G0300700 PROTEIN"/>
    <property type="match status" value="1"/>
</dbReference>
<dbReference type="InterPro" id="IPR040221">
    <property type="entry name" value="CDCA7/CDA7L"/>
</dbReference>
<evidence type="ECO:0000256" key="2">
    <source>
        <dbReference type="ARBA" id="ARBA00004496"/>
    </source>
</evidence>
<evidence type="ECO:0000256" key="9">
    <source>
        <dbReference type="ARBA" id="ARBA00023242"/>
    </source>
</evidence>
<dbReference type="GO" id="GO:0008270">
    <property type="term" value="F:zinc ion binding"/>
    <property type="evidence" value="ECO:0007669"/>
    <property type="project" value="UniProtKB-KW"/>
</dbReference>
<feature type="region of interest" description="Disordered" evidence="11">
    <location>
        <begin position="749"/>
        <end position="815"/>
    </location>
</feature>
<evidence type="ECO:0000259" key="12">
    <source>
        <dbReference type="PROSITE" id="PS50089"/>
    </source>
</evidence>
<feature type="region of interest" description="Disordered" evidence="11">
    <location>
        <begin position="1"/>
        <end position="95"/>
    </location>
</feature>
<evidence type="ECO:0000256" key="8">
    <source>
        <dbReference type="ARBA" id="ARBA00023163"/>
    </source>
</evidence>
<evidence type="ECO:0000256" key="7">
    <source>
        <dbReference type="ARBA" id="ARBA00023015"/>
    </source>
</evidence>
<evidence type="ECO:0000256" key="3">
    <source>
        <dbReference type="ARBA" id="ARBA00022490"/>
    </source>
</evidence>
<feature type="region of interest" description="Disordered" evidence="11">
    <location>
        <begin position="112"/>
        <end position="131"/>
    </location>
</feature>
<reference evidence="13" key="1">
    <citation type="journal article" date="2023" name="BMC Genomics">
        <title>Chromosome-level genome assemblies of Cutaneotrichosporon spp. (Trichosporonales, Basidiomycota) reveal imbalanced evolution between nucleotide sequences and chromosome synteny.</title>
        <authorList>
            <person name="Kobayashi Y."/>
            <person name="Kayamori A."/>
            <person name="Aoki K."/>
            <person name="Shiwa Y."/>
            <person name="Matsutani M."/>
            <person name="Fujita N."/>
            <person name="Sugita T."/>
            <person name="Iwasaki W."/>
            <person name="Tanaka N."/>
            <person name="Takashima M."/>
        </authorList>
    </citation>
    <scope>NUCLEOTIDE SEQUENCE</scope>
    <source>
        <strain evidence="13">HIS019</strain>
    </source>
</reference>
<dbReference type="Proteomes" id="UP001233271">
    <property type="component" value="Chromosome 5"/>
</dbReference>
<dbReference type="GeneID" id="85496883"/>
<keyword evidence="5" id="KW-0597">Phosphoprotein</keyword>
<dbReference type="EMBL" id="AP028216">
    <property type="protein sequence ID" value="BEI93013.1"/>
    <property type="molecule type" value="Genomic_DNA"/>
</dbReference>
<dbReference type="PROSITE" id="PS50089">
    <property type="entry name" value="ZF_RING_2"/>
    <property type="match status" value="1"/>
</dbReference>
<gene>
    <name evidence="13" type="ORF">CcaverHIS019_0506410</name>
</gene>
<feature type="compositionally biased region" description="Low complexity" evidence="11">
    <location>
        <begin position="1"/>
        <end position="10"/>
    </location>
</feature>
<name>A0AA48L6X7_9TREE</name>
<keyword evidence="8" id="KW-0804">Transcription</keyword>
<dbReference type="AlphaFoldDB" id="A0AA48L6X7"/>
<dbReference type="GO" id="GO:0006355">
    <property type="term" value="P:regulation of DNA-templated transcription"/>
    <property type="evidence" value="ECO:0007669"/>
    <property type="project" value="InterPro"/>
</dbReference>
<feature type="compositionally biased region" description="Polar residues" evidence="11">
    <location>
        <begin position="491"/>
        <end position="504"/>
    </location>
</feature>
<dbReference type="KEGG" id="ccac:CcaHIS019_0506410"/>
<proteinExistence type="predicted"/>
<dbReference type="InterPro" id="IPR018866">
    <property type="entry name" value="Znf-4CXXC_R1"/>
</dbReference>